<evidence type="ECO:0000256" key="2">
    <source>
        <dbReference type="ARBA" id="ARBA00023125"/>
    </source>
</evidence>
<dbReference type="InterPro" id="IPR018060">
    <property type="entry name" value="HTH_AraC"/>
</dbReference>
<keyword evidence="2" id="KW-0238">DNA-binding</keyword>
<name>A0A6I6HPT7_VARPD</name>
<accession>A0A6I6HPT7</accession>
<dbReference type="InterPro" id="IPR009057">
    <property type="entry name" value="Homeodomain-like_sf"/>
</dbReference>
<dbReference type="SUPFAM" id="SSF46689">
    <property type="entry name" value="Homeodomain-like"/>
    <property type="match status" value="2"/>
</dbReference>
<dbReference type="EMBL" id="CP046622">
    <property type="protein sequence ID" value="QGW85066.1"/>
    <property type="molecule type" value="Genomic_DNA"/>
</dbReference>
<dbReference type="AlphaFoldDB" id="A0A6I6HPT7"/>
<feature type="domain" description="HTH araC/xylS-type" evidence="4">
    <location>
        <begin position="164"/>
        <end position="261"/>
    </location>
</feature>
<evidence type="ECO:0000256" key="1">
    <source>
        <dbReference type="ARBA" id="ARBA00023015"/>
    </source>
</evidence>
<keyword evidence="3" id="KW-0804">Transcription</keyword>
<evidence type="ECO:0000313" key="6">
    <source>
        <dbReference type="Proteomes" id="UP000425817"/>
    </source>
</evidence>
<dbReference type="Gene3D" id="1.10.10.60">
    <property type="entry name" value="Homeodomain-like"/>
    <property type="match status" value="2"/>
</dbReference>
<protein>
    <submittedName>
        <fullName evidence="5">AraC family transcriptional regulator</fullName>
    </submittedName>
</protein>
<dbReference type="Pfam" id="PF12852">
    <property type="entry name" value="Cupin_6"/>
    <property type="match status" value="1"/>
</dbReference>
<dbReference type="Proteomes" id="UP000425817">
    <property type="component" value="Chromosome"/>
</dbReference>
<dbReference type="GO" id="GO:0043565">
    <property type="term" value="F:sequence-specific DNA binding"/>
    <property type="evidence" value="ECO:0007669"/>
    <property type="project" value="InterPro"/>
</dbReference>
<evidence type="ECO:0000313" key="5">
    <source>
        <dbReference type="EMBL" id="QGW85066.1"/>
    </source>
</evidence>
<dbReference type="InterPro" id="IPR050204">
    <property type="entry name" value="AraC_XylS_family_regulators"/>
</dbReference>
<dbReference type="InterPro" id="IPR018062">
    <property type="entry name" value="HTH_AraC-typ_CS"/>
</dbReference>
<dbReference type="Pfam" id="PF12833">
    <property type="entry name" value="HTH_18"/>
    <property type="match status" value="1"/>
</dbReference>
<organism evidence="5 6">
    <name type="scientific">Variovorax paradoxus</name>
    <dbReference type="NCBI Taxonomy" id="34073"/>
    <lineage>
        <taxon>Bacteria</taxon>
        <taxon>Pseudomonadati</taxon>
        <taxon>Pseudomonadota</taxon>
        <taxon>Betaproteobacteria</taxon>
        <taxon>Burkholderiales</taxon>
        <taxon>Comamonadaceae</taxon>
        <taxon>Variovorax</taxon>
    </lineage>
</organism>
<keyword evidence="1" id="KW-0805">Transcription regulation</keyword>
<dbReference type="PANTHER" id="PTHR46796">
    <property type="entry name" value="HTH-TYPE TRANSCRIPTIONAL ACTIVATOR RHAS-RELATED"/>
    <property type="match status" value="1"/>
</dbReference>
<proteinExistence type="predicted"/>
<dbReference type="InterPro" id="IPR032783">
    <property type="entry name" value="AraC_lig"/>
</dbReference>
<reference evidence="5 6" key="1">
    <citation type="submission" date="2019-12" db="EMBL/GenBank/DDBJ databases">
        <title>Hybrid Genome Assemblies of two High G+C Isolates from Undergraduate Microbiology Courses.</title>
        <authorList>
            <person name="Ne Ville C.J."/>
            <person name="Enright D."/>
            <person name="Hernandez I."/>
            <person name="Dodsworth J."/>
            <person name="Orwin P.M."/>
        </authorList>
    </citation>
    <scope>NUCLEOTIDE SEQUENCE [LARGE SCALE GENOMIC DNA]</scope>
    <source>
        <strain evidence="5 6">CSUSB</strain>
    </source>
</reference>
<dbReference type="OrthoDB" id="9789899at2"/>
<sequence>MLAIMKSPDSMIQSPKPAKADRLAAFIEVFKLRVAVLAEPHTRGPVLLLAGADGEAGARVVFRLHGSSALPPDVRVAAHVDFDNDTNPLMSAMPDEISVPLQESLALEATAKAFLSEAIESRCGRSAALNRLAEVLMLMVLRSAIDTGAQKPGLLAGLAHPALHRALVLIHEAPSRQWTVDDLADLAAMSRSAFMSAFRATVGMTPMAYLSSWRLTLARRHLAAGEAVKLTARRAGFGSAAAFSRAFSRAYGHAPAELKRAASA</sequence>
<dbReference type="PROSITE" id="PS00041">
    <property type="entry name" value="HTH_ARAC_FAMILY_1"/>
    <property type="match status" value="1"/>
</dbReference>
<dbReference type="GO" id="GO:0003700">
    <property type="term" value="F:DNA-binding transcription factor activity"/>
    <property type="evidence" value="ECO:0007669"/>
    <property type="project" value="InterPro"/>
</dbReference>
<dbReference type="PANTHER" id="PTHR46796:SF7">
    <property type="entry name" value="ARAC FAMILY TRANSCRIPTIONAL REGULATOR"/>
    <property type="match status" value="1"/>
</dbReference>
<gene>
    <name evidence="5" type="ORF">GOQ09_19400</name>
</gene>
<evidence type="ECO:0000259" key="4">
    <source>
        <dbReference type="PROSITE" id="PS01124"/>
    </source>
</evidence>
<dbReference type="PROSITE" id="PS01124">
    <property type="entry name" value="HTH_ARAC_FAMILY_2"/>
    <property type="match status" value="1"/>
</dbReference>
<evidence type="ECO:0000256" key="3">
    <source>
        <dbReference type="ARBA" id="ARBA00023163"/>
    </source>
</evidence>
<dbReference type="SMART" id="SM00342">
    <property type="entry name" value="HTH_ARAC"/>
    <property type="match status" value="1"/>
</dbReference>